<reference evidence="2 3" key="1">
    <citation type="submission" date="2007-10" db="EMBL/GenBank/DDBJ databases">
        <title>Complete sequence of Desulfococcus oleovorans Hxd3.</title>
        <authorList>
            <consortium name="US DOE Joint Genome Institute"/>
            <person name="Copeland A."/>
            <person name="Lucas S."/>
            <person name="Lapidus A."/>
            <person name="Barry K."/>
            <person name="Glavina del Rio T."/>
            <person name="Dalin E."/>
            <person name="Tice H."/>
            <person name="Pitluck S."/>
            <person name="Kiss H."/>
            <person name="Brettin T."/>
            <person name="Bruce D."/>
            <person name="Detter J.C."/>
            <person name="Han C."/>
            <person name="Schmutz J."/>
            <person name="Larimer F."/>
            <person name="Land M."/>
            <person name="Hauser L."/>
            <person name="Kyrpides N."/>
            <person name="Kim E."/>
            <person name="Wawrik B."/>
            <person name="Richardson P."/>
        </authorList>
    </citation>
    <scope>NUCLEOTIDE SEQUENCE [LARGE SCALE GENOMIC DNA]</scope>
    <source>
        <strain evidence="3">DSM 6200 / JCM 39069 / Hxd3</strain>
    </source>
</reference>
<dbReference type="STRING" id="96561.Dole_0619"/>
<evidence type="ECO:0000313" key="3">
    <source>
        <dbReference type="Proteomes" id="UP000008561"/>
    </source>
</evidence>
<feature type="transmembrane region" description="Helical" evidence="1">
    <location>
        <begin position="192"/>
        <end position="211"/>
    </location>
</feature>
<dbReference type="Proteomes" id="UP000008561">
    <property type="component" value="Chromosome"/>
</dbReference>
<feature type="transmembrane region" description="Helical" evidence="1">
    <location>
        <begin position="285"/>
        <end position="304"/>
    </location>
</feature>
<keyword evidence="1" id="KW-1133">Transmembrane helix</keyword>
<keyword evidence="1" id="KW-0812">Transmembrane</keyword>
<dbReference type="PANTHER" id="PTHR30367:SF1">
    <property type="entry name" value="MULTIDRUG RESISTANCE PROTEIN MDTN"/>
    <property type="match status" value="1"/>
</dbReference>
<sequence length="715" mass="80921">MGEKNLYSSSWYRVAGLKPFLRSHAQIHRQTFRNRIWYVLQDHSTGRFHRFSAQAYFLIGLMDGTRTLQEIWEAACAHLKDDMPTQEEVITLLSQLHQADVLQSNMAPDIDHLLHRSRKDQQSRFWGRLRSPVALRIPLIDPDRFLDRTIGVVAPLFSVFGAVAWCALVITAVVLAFLNWGELTRNLADRVLAMENLVLLWLIYPVVKTFHEFGHAWAVKRWGGEVHEMGVMLLVFVPVPYVDASTASAFREKRRRMIVGFIGIGVEMAIAALAMLLWVNLGPGVPRALAFNVILIAGVSTIFFNGNPLLRFDAYYILADYLEIPNLGARANRYLGHLAQRYLVRNEEAVFTLADRREAVWLVVYGIAAFVYRIFISIRIALFVAGKFFFVGVLIAAWALVGLVAVPLFRLVRTVFSDPGLYRRRVRIAGMAAAAVCLVGLFVFGVRLPATTLAQGVLWPGEQSRVRAGTDGVVHRFVARPGAIVGRGDPLLICENPDIKGEERILEAKLREYQARHLVAMTTDRTEERILEEEIALVESELRHARERREALVVRSPADGRFILPDAEDYPGRFVRRGDPLGYVVDSGRITVLAAIPQVHVGRIRHSVRSVSARVADRIFDPVPARLIREVPAASSDLPTAAFSLEGGGLFALDPREQMGRTSFEKLFYFEVALDEHLRDRLGARVFLRFEHEAETLASRWYKVLRRVFLRVFNR</sequence>
<feature type="transmembrane region" description="Helical" evidence="1">
    <location>
        <begin position="257"/>
        <end position="279"/>
    </location>
</feature>
<dbReference type="AlphaFoldDB" id="A8ZUL6"/>
<feature type="transmembrane region" description="Helical" evidence="1">
    <location>
        <begin position="231"/>
        <end position="250"/>
    </location>
</feature>
<organism evidence="2 3">
    <name type="scientific">Desulfosudis oleivorans (strain DSM 6200 / JCM 39069 / Hxd3)</name>
    <name type="common">Desulfococcus oleovorans</name>
    <dbReference type="NCBI Taxonomy" id="96561"/>
    <lineage>
        <taxon>Bacteria</taxon>
        <taxon>Pseudomonadati</taxon>
        <taxon>Thermodesulfobacteriota</taxon>
        <taxon>Desulfobacteria</taxon>
        <taxon>Desulfobacterales</taxon>
        <taxon>Desulfosudaceae</taxon>
        <taxon>Desulfosudis</taxon>
    </lineage>
</organism>
<dbReference type="RefSeq" id="WP_012174048.1">
    <property type="nucleotide sequence ID" value="NC_009943.1"/>
</dbReference>
<dbReference type="Pfam" id="PF05402">
    <property type="entry name" value="PqqD"/>
    <property type="match status" value="1"/>
</dbReference>
<name>A8ZUL6_DESOH</name>
<dbReference type="EMBL" id="CP000859">
    <property type="protein sequence ID" value="ABW66429.1"/>
    <property type="molecule type" value="Genomic_DNA"/>
</dbReference>
<accession>A8ZUL6</accession>
<protein>
    <submittedName>
        <fullName evidence="2">Peptidase, M50 family</fullName>
    </submittedName>
</protein>
<dbReference type="HOGENOM" id="CLU_019354_0_0_7"/>
<dbReference type="KEGG" id="dol:Dole_0619"/>
<feature type="transmembrane region" description="Helical" evidence="1">
    <location>
        <begin position="388"/>
        <end position="409"/>
    </location>
</feature>
<dbReference type="eggNOG" id="COG1994">
    <property type="taxonomic scope" value="Bacteria"/>
</dbReference>
<dbReference type="OrthoDB" id="9759690at2"/>
<dbReference type="eggNOG" id="COG0845">
    <property type="taxonomic scope" value="Bacteria"/>
</dbReference>
<dbReference type="InterPro" id="IPR041881">
    <property type="entry name" value="PqqD_sf"/>
</dbReference>
<feature type="transmembrane region" description="Helical" evidence="1">
    <location>
        <begin position="156"/>
        <end position="180"/>
    </location>
</feature>
<feature type="transmembrane region" description="Helical" evidence="1">
    <location>
        <begin position="359"/>
        <end position="382"/>
    </location>
</feature>
<proteinExistence type="predicted"/>
<keyword evidence="3" id="KW-1185">Reference proteome</keyword>
<dbReference type="InterPro" id="IPR050393">
    <property type="entry name" value="MFP_Efflux_Pump"/>
</dbReference>
<dbReference type="InterPro" id="IPR008792">
    <property type="entry name" value="PQQD"/>
</dbReference>
<dbReference type="PANTHER" id="PTHR30367">
    <property type="entry name" value="P-HYDROXYBENZOIC ACID EFFLUX PUMP SUBUNIT AAEA-RELATED"/>
    <property type="match status" value="1"/>
</dbReference>
<feature type="transmembrane region" description="Helical" evidence="1">
    <location>
        <begin position="429"/>
        <end position="448"/>
    </location>
</feature>
<dbReference type="SUPFAM" id="SSF111369">
    <property type="entry name" value="HlyD-like secretion proteins"/>
    <property type="match status" value="1"/>
</dbReference>
<evidence type="ECO:0000256" key="1">
    <source>
        <dbReference type="SAM" id="Phobius"/>
    </source>
</evidence>
<gene>
    <name evidence="2" type="ordered locus">Dole_0619</name>
</gene>
<evidence type="ECO:0000313" key="2">
    <source>
        <dbReference type="EMBL" id="ABW66429.1"/>
    </source>
</evidence>
<dbReference type="Gene3D" id="1.10.10.1150">
    <property type="entry name" value="Coenzyme PQQ synthesis protein D (PqqD)"/>
    <property type="match status" value="1"/>
</dbReference>
<keyword evidence="1" id="KW-0472">Membrane</keyword>